<evidence type="ECO:0000256" key="1">
    <source>
        <dbReference type="SAM" id="MobiDB-lite"/>
    </source>
</evidence>
<dbReference type="VEuPathDB" id="TrichDB:TVAGG3_1035820"/>
<dbReference type="VEuPathDB" id="TrichDB:TVAG_101320"/>
<gene>
    <name evidence="2" type="ORF">TVAG_101320</name>
</gene>
<dbReference type="RefSeq" id="XP_001580400.1">
    <property type="nucleotide sequence ID" value="XM_001580350.1"/>
</dbReference>
<dbReference type="InParanoid" id="A2DJL4"/>
<reference evidence="2" key="1">
    <citation type="submission" date="2006-10" db="EMBL/GenBank/DDBJ databases">
        <authorList>
            <person name="Amadeo P."/>
            <person name="Zhao Q."/>
            <person name="Wortman J."/>
            <person name="Fraser-Liggett C."/>
            <person name="Carlton J."/>
        </authorList>
    </citation>
    <scope>NUCLEOTIDE SEQUENCE</scope>
    <source>
        <strain evidence="2">G3</strain>
    </source>
</reference>
<accession>A2DJL4</accession>
<dbReference type="EMBL" id="DS113208">
    <property type="protein sequence ID" value="EAY19414.1"/>
    <property type="molecule type" value="Genomic_DNA"/>
</dbReference>
<protein>
    <submittedName>
        <fullName evidence="2">Uncharacterized protein</fullName>
    </submittedName>
</protein>
<keyword evidence="3" id="KW-1185">Reference proteome</keyword>
<organism evidence="2 3">
    <name type="scientific">Trichomonas vaginalis (strain ATCC PRA-98 / G3)</name>
    <dbReference type="NCBI Taxonomy" id="412133"/>
    <lineage>
        <taxon>Eukaryota</taxon>
        <taxon>Metamonada</taxon>
        <taxon>Parabasalia</taxon>
        <taxon>Trichomonadida</taxon>
        <taxon>Trichomonadidae</taxon>
        <taxon>Trichomonas</taxon>
    </lineage>
</organism>
<feature type="region of interest" description="Disordered" evidence="1">
    <location>
        <begin position="112"/>
        <end position="132"/>
    </location>
</feature>
<evidence type="ECO:0000313" key="3">
    <source>
        <dbReference type="Proteomes" id="UP000001542"/>
    </source>
</evidence>
<dbReference type="KEGG" id="tva:5464940"/>
<name>A2DJL4_TRIV3</name>
<proteinExistence type="predicted"/>
<reference evidence="2" key="2">
    <citation type="journal article" date="2007" name="Science">
        <title>Draft genome sequence of the sexually transmitted pathogen Trichomonas vaginalis.</title>
        <authorList>
            <person name="Carlton J.M."/>
            <person name="Hirt R.P."/>
            <person name="Silva J.C."/>
            <person name="Delcher A.L."/>
            <person name="Schatz M."/>
            <person name="Zhao Q."/>
            <person name="Wortman J.R."/>
            <person name="Bidwell S.L."/>
            <person name="Alsmark U.C.M."/>
            <person name="Besteiro S."/>
            <person name="Sicheritz-Ponten T."/>
            <person name="Noel C.J."/>
            <person name="Dacks J.B."/>
            <person name="Foster P.G."/>
            <person name="Simillion C."/>
            <person name="Van de Peer Y."/>
            <person name="Miranda-Saavedra D."/>
            <person name="Barton G.J."/>
            <person name="Westrop G.D."/>
            <person name="Mueller S."/>
            <person name="Dessi D."/>
            <person name="Fiori P.L."/>
            <person name="Ren Q."/>
            <person name="Paulsen I."/>
            <person name="Zhang H."/>
            <person name="Bastida-Corcuera F.D."/>
            <person name="Simoes-Barbosa A."/>
            <person name="Brown M.T."/>
            <person name="Hayes R.D."/>
            <person name="Mukherjee M."/>
            <person name="Okumura C.Y."/>
            <person name="Schneider R."/>
            <person name="Smith A.J."/>
            <person name="Vanacova S."/>
            <person name="Villalvazo M."/>
            <person name="Haas B.J."/>
            <person name="Pertea M."/>
            <person name="Feldblyum T.V."/>
            <person name="Utterback T.R."/>
            <person name="Shu C.L."/>
            <person name="Osoegawa K."/>
            <person name="de Jong P.J."/>
            <person name="Hrdy I."/>
            <person name="Horvathova L."/>
            <person name="Zubacova Z."/>
            <person name="Dolezal P."/>
            <person name="Malik S.B."/>
            <person name="Logsdon J.M. Jr."/>
            <person name="Henze K."/>
            <person name="Gupta A."/>
            <person name="Wang C.C."/>
            <person name="Dunne R.L."/>
            <person name="Upcroft J.A."/>
            <person name="Upcroft P."/>
            <person name="White O."/>
            <person name="Salzberg S.L."/>
            <person name="Tang P."/>
            <person name="Chiu C.-H."/>
            <person name="Lee Y.-S."/>
            <person name="Embley T.M."/>
            <person name="Coombs G.H."/>
            <person name="Mottram J.C."/>
            <person name="Tachezy J."/>
            <person name="Fraser-Liggett C.M."/>
            <person name="Johnson P.J."/>
        </authorList>
    </citation>
    <scope>NUCLEOTIDE SEQUENCE [LARGE SCALE GENOMIC DNA]</scope>
    <source>
        <strain evidence="2">G3</strain>
    </source>
</reference>
<dbReference type="Proteomes" id="UP000001542">
    <property type="component" value="Unassembled WGS sequence"/>
</dbReference>
<evidence type="ECO:0000313" key="2">
    <source>
        <dbReference type="EMBL" id="EAY19414.1"/>
    </source>
</evidence>
<sequence length="132" mass="15304">MFPKSSLHSIKFKSANENRVVIIDPKERGRIVAQYRFENDSEAEIIYKYVRQNLPQIIKDGRTKNMVEIESIRSINESMLVNEQAVNSNRIVDNRTMEDVSPIQNNQLFENPNMDGNNFIDDNSNKVVTKSK</sequence>
<dbReference type="AlphaFoldDB" id="A2DJL4"/>